<dbReference type="AlphaFoldDB" id="A0A410G8N2"/>
<evidence type="ECO:0000313" key="6">
    <source>
        <dbReference type="Proteomes" id="UP000283474"/>
    </source>
</evidence>
<protein>
    <recommendedName>
        <fullName evidence="4">Alcohol dehydrogenase-like N-terminal domain-containing protein</fullName>
    </recommendedName>
</protein>
<dbReference type="Pfam" id="PF08240">
    <property type="entry name" value="ADH_N"/>
    <property type="match status" value="1"/>
</dbReference>
<reference evidence="5 6" key="1">
    <citation type="submission" date="2017-08" db="EMBL/GenBank/DDBJ databases">
        <authorList>
            <person name="Park S.-J."/>
            <person name="Kim H."/>
        </authorList>
    </citation>
    <scope>NUCLEOTIDE SEQUENCE [LARGE SCALE GENOMIC DNA]</scope>
    <source>
        <strain evidence="6">ye3</strain>
    </source>
</reference>
<dbReference type="RefSeq" id="WP_128353700.1">
    <property type="nucleotide sequence ID" value="NZ_CP022987.1"/>
</dbReference>
<dbReference type="GO" id="GO:0008270">
    <property type="term" value="F:zinc ion binding"/>
    <property type="evidence" value="ECO:0007669"/>
    <property type="project" value="InterPro"/>
</dbReference>
<accession>A0A410G8N2</accession>
<name>A0A410G8N2_9BURK</name>
<dbReference type="EMBL" id="CP022987">
    <property type="protein sequence ID" value="QAA92647.1"/>
    <property type="molecule type" value="Genomic_DNA"/>
</dbReference>
<keyword evidence="1" id="KW-0479">Metal-binding</keyword>
<dbReference type="KEGG" id="pus:CKA81_01400"/>
<dbReference type="PANTHER" id="PTHR43401:SF4">
    <property type="entry name" value="D-ARABINOSE 1-DEHYDROGENASE (NADP(+))"/>
    <property type="match status" value="1"/>
</dbReference>
<dbReference type="OrthoDB" id="9771084at2"/>
<dbReference type="InterPro" id="IPR011032">
    <property type="entry name" value="GroES-like_sf"/>
</dbReference>
<dbReference type="PANTHER" id="PTHR43401">
    <property type="entry name" value="L-THREONINE 3-DEHYDROGENASE"/>
    <property type="match status" value="1"/>
</dbReference>
<dbReference type="InterPro" id="IPR002328">
    <property type="entry name" value="ADH_Zn_CS"/>
</dbReference>
<proteinExistence type="predicted"/>
<keyword evidence="6" id="KW-1185">Reference proteome</keyword>
<feature type="domain" description="Alcohol dehydrogenase-like N-terminal" evidence="4">
    <location>
        <begin position="36"/>
        <end position="148"/>
    </location>
</feature>
<evidence type="ECO:0000256" key="3">
    <source>
        <dbReference type="ARBA" id="ARBA00023002"/>
    </source>
</evidence>
<keyword evidence="2" id="KW-0862">Zinc</keyword>
<organism evidence="5 6">
    <name type="scientific">Pollutimonas thiosulfatoxidans</name>
    <dbReference type="NCBI Taxonomy" id="2028345"/>
    <lineage>
        <taxon>Bacteria</taxon>
        <taxon>Pseudomonadati</taxon>
        <taxon>Pseudomonadota</taxon>
        <taxon>Betaproteobacteria</taxon>
        <taxon>Burkholderiales</taxon>
        <taxon>Alcaligenaceae</taxon>
        <taxon>Pollutimonas</taxon>
    </lineage>
</organism>
<evidence type="ECO:0000256" key="2">
    <source>
        <dbReference type="ARBA" id="ARBA00022833"/>
    </source>
</evidence>
<sequence>MRKPKGSEVDAYRYELVACGNQLERRRHAAAVPRGNEVLLRVLAAGLCHTDLHLSDGYFNLGGGNRISLIERGINLPHTLGHETVGEIMAMGPDVSGLSIGDRMLVYPWAGCDACELCTSEQGHLCHSPRFTGVFRPGGFGSHIVVSHPKYLFSLGGCLSWPPRRWHVQD</sequence>
<evidence type="ECO:0000259" key="4">
    <source>
        <dbReference type="Pfam" id="PF08240"/>
    </source>
</evidence>
<dbReference type="Proteomes" id="UP000283474">
    <property type="component" value="Chromosome"/>
</dbReference>
<dbReference type="PROSITE" id="PS00059">
    <property type="entry name" value="ADH_ZINC"/>
    <property type="match status" value="1"/>
</dbReference>
<dbReference type="SUPFAM" id="SSF50129">
    <property type="entry name" value="GroES-like"/>
    <property type="match status" value="1"/>
</dbReference>
<dbReference type="GO" id="GO:0016491">
    <property type="term" value="F:oxidoreductase activity"/>
    <property type="evidence" value="ECO:0007669"/>
    <property type="project" value="UniProtKB-KW"/>
</dbReference>
<dbReference type="Gene3D" id="3.90.180.10">
    <property type="entry name" value="Medium-chain alcohol dehydrogenases, catalytic domain"/>
    <property type="match status" value="1"/>
</dbReference>
<dbReference type="InterPro" id="IPR050129">
    <property type="entry name" value="Zn_alcohol_dh"/>
</dbReference>
<evidence type="ECO:0000313" key="5">
    <source>
        <dbReference type="EMBL" id="QAA92647.1"/>
    </source>
</evidence>
<evidence type="ECO:0000256" key="1">
    <source>
        <dbReference type="ARBA" id="ARBA00022723"/>
    </source>
</evidence>
<keyword evidence="3" id="KW-0560">Oxidoreductase</keyword>
<gene>
    <name evidence="5" type="ORF">CKA81_01400</name>
</gene>
<dbReference type="InterPro" id="IPR013154">
    <property type="entry name" value="ADH-like_N"/>
</dbReference>